<dbReference type="EMBL" id="KI671030">
    <property type="protein sequence ID" value="ETL48037.1"/>
    <property type="molecule type" value="Genomic_DNA"/>
</dbReference>
<dbReference type="Proteomes" id="UP000053864">
    <property type="component" value="Unassembled WGS sequence"/>
</dbReference>
<evidence type="ECO:0000313" key="4">
    <source>
        <dbReference type="Proteomes" id="UP000053864"/>
    </source>
</evidence>
<proteinExistence type="predicted"/>
<organism evidence="3 4">
    <name type="scientific">Phytophthora nicotianae</name>
    <name type="common">Potato buckeye rot agent</name>
    <name type="synonym">Phytophthora parasitica</name>
    <dbReference type="NCBI Taxonomy" id="4792"/>
    <lineage>
        <taxon>Eukaryota</taxon>
        <taxon>Sar</taxon>
        <taxon>Stramenopiles</taxon>
        <taxon>Oomycota</taxon>
        <taxon>Peronosporomycetes</taxon>
        <taxon>Peronosporales</taxon>
        <taxon>Peronosporaceae</taxon>
        <taxon>Phytophthora</taxon>
    </lineage>
</organism>
<dbReference type="Proteomes" id="UP000053236">
    <property type="component" value="Unassembled WGS sequence"/>
</dbReference>
<dbReference type="AlphaFoldDB" id="W2JQI8"/>
<accession>W2JQI8</accession>
<keyword evidence="1" id="KW-0732">Signal</keyword>
<dbReference type="EMBL" id="KI684556">
    <property type="protein sequence ID" value="ETK94640.1"/>
    <property type="molecule type" value="Genomic_DNA"/>
</dbReference>
<feature type="signal peptide" evidence="1">
    <location>
        <begin position="1"/>
        <end position="19"/>
    </location>
</feature>
<evidence type="ECO:0000256" key="1">
    <source>
        <dbReference type="SAM" id="SignalP"/>
    </source>
</evidence>
<reference evidence="3 4" key="2">
    <citation type="submission" date="2013-11" db="EMBL/GenBank/DDBJ databases">
        <title>The Genome Sequence of Phytophthora parasitica CJ05E6.</title>
        <authorList>
            <consortium name="The Broad Institute Genomics Platform"/>
            <person name="Russ C."/>
            <person name="Tyler B."/>
            <person name="Panabieres F."/>
            <person name="Shan W."/>
            <person name="Tripathy S."/>
            <person name="Grunwald N."/>
            <person name="Machado M."/>
            <person name="Johnson C.S."/>
            <person name="Arredondo F."/>
            <person name="Hong C."/>
            <person name="Coffey M."/>
            <person name="Young S.K."/>
            <person name="Zeng Q."/>
            <person name="Gargeya S."/>
            <person name="Fitzgerald M."/>
            <person name="Abouelleil A."/>
            <person name="Alvarado L."/>
            <person name="Chapman S.B."/>
            <person name="Gainer-Dewar J."/>
            <person name="Goldberg J."/>
            <person name="Griggs A."/>
            <person name="Gujja S."/>
            <person name="Hansen M."/>
            <person name="Howarth C."/>
            <person name="Imamovic A."/>
            <person name="Ireland A."/>
            <person name="Larimer J."/>
            <person name="McCowan C."/>
            <person name="Murphy C."/>
            <person name="Pearson M."/>
            <person name="Poon T.W."/>
            <person name="Priest M."/>
            <person name="Roberts A."/>
            <person name="Saif S."/>
            <person name="Shea T."/>
            <person name="Sykes S."/>
            <person name="Wortman J."/>
            <person name="Nusbaum C."/>
            <person name="Birren B."/>
        </authorList>
    </citation>
    <scope>NUCLEOTIDE SEQUENCE [LARGE SCALE GENOMIC DNA]</scope>
    <source>
        <strain evidence="3 4">CJ05E6</strain>
    </source>
</reference>
<evidence type="ECO:0000313" key="3">
    <source>
        <dbReference type="EMBL" id="ETL48037.1"/>
    </source>
</evidence>
<sequence length="134" mass="14898">MWILRTVLLLVALPAIIVAASVNDGTASDATDPTLQLSTRSSVDMKIKERFVESSNIADLGRTRNDQDRIAIPGLPKIADLGFDFSSITRKASFWLWLQKGTSPNHVFNLLQSKVLKTTGTSLEKRPEILDWVF</sequence>
<reference evidence="2" key="1">
    <citation type="submission" date="2013-11" db="EMBL/GenBank/DDBJ databases">
        <title>The Genome Sequence of Phytophthora parasitica CJ02B3.</title>
        <authorList>
            <consortium name="The Broad Institute Genomics Platform"/>
            <person name="Russ C."/>
            <person name="Tyler B."/>
            <person name="Panabieres F."/>
            <person name="Shan W."/>
            <person name="Tripathy S."/>
            <person name="Grunwald N."/>
            <person name="Machado M."/>
            <person name="Johnson C.S."/>
            <person name="Arredondo F."/>
            <person name="Hong C."/>
            <person name="Coffey M."/>
            <person name="Young S.K."/>
            <person name="Zeng Q."/>
            <person name="Gargeya S."/>
            <person name="Fitzgerald M."/>
            <person name="Abouelleil A."/>
            <person name="Alvarado L."/>
            <person name="Chapman S.B."/>
            <person name="Gainer-Dewar J."/>
            <person name="Goldberg J."/>
            <person name="Griggs A."/>
            <person name="Gujja S."/>
            <person name="Hansen M."/>
            <person name="Howarth C."/>
            <person name="Imamovic A."/>
            <person name="Ireland A."/>
            <person name="Larimer J."/>
            <person name="McCowan C."/>
            <person name="Murphy C."/>
            <person name="Pearson M."/>
            <person name="Poon T.W."/>
            <person name="Priest M."/>
            <person name="Roberts A."/>
            <person name="Saif S."/>
            <person name="Shea T."/>
            <person name="Sykes S."/>
            <person name="Wortman J."/>
            <person name="Nusbaum C."/>
            <person name="Birren B."/>
        </authorList>
    </citation>
    <scope>NUCLEOTIDE SEQUENCE [LARGE SCALE GENOMIC DNA]</scope>
    <source>
        <strain evidence="2">CJ02B3</strain>
    </source>
</reference>
<gene>
    <name evidence="2" type="ORF">L915_02346</name>
    <name evidence="3" type="ORF">L916_02306</name>
</gene>
<dbReference type="VEuPathDB" id="FungiDB:PPTG_07258"/>
<feature type="chain" id="PRO_5010513414" description="RxLR effector protein" evidence="1">
    <location>
        <begin position="20"/>
        <end position="134"/>
    </location>
</feature>
<evidence type="ECO:0008006" key="5">
    <source>
        <dbReference type="Google" id="ProtNLM"/>
    </source>
</evidence>
<name>W2JQI8_PHYNI</name>
<protein>
    <recommendedName>
        <fullName evidence="5">RxLR effector protein</fullName>
    </recommendedName>
</protein>
<evidence type="ECO:0000313" key="2">
    <source>
        <dbReference type="EMBL" id="ETK94640.1"/>
    </source>
</evidence>